<protein>
    <submittedName>
        <fullName evidence="2">Uncharacterized protein</fullName>
    </submittedName>
</protein>
<evidence type="ECO:0000256" key="1">
    <source>
        <dbReference type="SAM" id="MobiDB-lite"/>
    </source>
</evidence>
<proteinExistence type="predicted"/>
<name>A0A0A9GNL1_ARUDO</name>
<dbReference type="EMBL" id="GBRH01171171">
    <property type="protein sequence ID" value="JAE26725.1"/>
    <property type="molecule type" value="Transcribed_RNA"/>
</dbReference>
<accession>A0A0A9GNL1</accession>
<organism evidence="2">
    <name type="scientific">Arundo donax</name>
    <name type="common">Giant reed</name>
    <name type="synonym">Donax arundinaceus</name>
    <dbReference type="NCBI Taxonomy" id="35708"/>
    <lineage>
        <taxon>Eukaryota</taxon>
        <taxon>Viridiplantae</taxon>
        <taxon>Streptophyta</taxon>
        <taxon>Embryophyta</taxon>
        <taxon>Tracheophyta</taxon>
        <taxon>Spermatophyta</taxon>
        <taxon>Magnoliopsida</taxon>
        <taxon>Liliopsida</taxon>
        <taxon>Poales</taxon>
        <taxon>Poaceae</taxon>
        <taxon>PACMAD clade</taxon>
        <taxon>Arundinoideae</taxon>
        <taxon>Arundineae</taxon>
        <taxon>Arundo</taxon>
    </lineage>
</organism>
<reference evidence="2" key="2">
    <citation type="journal article" date="2015" name="Data Brief">
        <title>Shoot transcriptome of the giant reed, Arundo donax.</title>
        <authorList>
            <person name="Barrero R.A."/>
            <person name="Guerrero F.D."/>
            <person name="Moolhuijzen P."/>
            <person name="Goolsby J.A."/>
            <person name="Tidwell J."/>
            <person name="Bellgard S.E."/>
            <person name="Bellgard M.I."/>
        </authorList>
    </citation>
    <scope>NUCLEOTIDE SEQUENCE</scope>
    <source>
        <tissue evidence="2">Shoot tissue taken approximately 20 cm above the soil surface</tissue>
    </source>
</reference>
<evidence type="ECO:0000313" key="2">
    <source>
        <dbReference type="EMBL" id="JAE26725.1"/>
    </source>
</evidence>
<dbReference type="AlphaFoldDB" id="A0A0A9GNL1"/>
<reference evidence="2" key="1">
    <citation type="submission" date="2014-09" db="EMBL/GenBank/DDBJ databases">
        <authorList>
            <person name="Magalhaes I.L.F."/>
            <person name="Oliveira U."/>
            <person name="Santos F.R."/>
            <person name="Vidigal T.H.D.A."/>
            <person name="Brescovit A.D."/>
            <person name="Santos A.J."/>
        </authorList>
    </citation>
    <scope>NUCLEOTIDE SEQUENCE</scope>
    <source>
        <tissue evidence="2">Shoot tissue taken approximately 20 cm above the soil surface</tissue>
    </source>
</reference>
<sequence length="32" mass="3531">MMASQSTTLPCASLGSSTNWRSSVIRSPTTWW</sequence>
<feature type="region of interest" description="Disordered" evidence="1">
    <location>
        <begin position="1"/>
        <end position="32"/>
    </location>
</feature>